<evidence type="ECO:0000256" key="1">
    <source>
        <dbReference type="SAM" id="Phobius"/>
    </source>
</evidence>
<evidence type="ECO:0000313" key="3">
    <source>
        <dbReference type="Proteomes" id="UP001165063"/>
    </source>
</evidence>
<organism evidence="2 3">
    <name type="scientific">Ambrosiozyma monospora</name>
    <name type="common">Yeast</name>
    <name type="synonym">Endomycopsis monosporus</name>
    <dbReference type="NCBI Taxonomy" id="43982"/>
    <lineage>
        <taxon>Eukaryota</taxon>
        <taxon>Fungi</taxon>
        <taxon>Dikarya</taxon>
        <taxon>Ascomycota</taxon>
        <taxon>Saccharomycotina</taxon>
        <taxon>Pichiomycetes</taxon>
        <taxon>Pichiales</taxon>
        <taxon>Pichiaceae</taxon>
        <taxon>Ambrosiozyma</taxon>
    </lineage>
</organism>
<keyword evidence="1" id="KW-0472">Membrane</keyword>
<gene>
    <name evidence="2" type="ORF">Amon01_000091100</name>
</gene>
<proteinExistence type="predicted"/>
<sequence>MGFEEVKSYSIGSPPTAHGFKVVSDDVNDWKQILELALPKRISSSWSVSSLLLLLLSLLWLTLDKLLLTFVFVLKDGSVMPLIMSIAVRKIVGILPKDKLGNMS</sequence>
<reference evidence="2" key="1">
    <citation type="submission" date="2023-04" db="EMBL/GenBank/DDBJ databases">
        <title>Ambrosiozyma monospora NBRC 1965.</title>
        <authorList>
            <person name="Ichikawa N."/>
            <person name="Sato H."/>
            <person name="Tonouchi N."/>
        </authorList>
    </citation>
    <scope>NUCLEOTIDE SEQUENCE</scope>
    <source>
        <strain evidence="2">NBRC 1965</strain>
    </source>
</reference>
<keyword evidence="3" id="KW-1185">Reference proteome</keyword>
<keyword evidence="1" id="KW-1133">Transmembrane helix</keyword>
<accession>A0A9W6YSF1</accession>
<comment type="caution">
    <text evidence="2">The sequence shown here is derived from an EMBL/GenBank/DDBJ whole genome shotgun (WGS) entry which is preliminary data.</text>
</comment>
<dbReference type="AlphaFoldDB" id="A0A9W6YSF1"/>
<dbReference type="Proteomes" id="UP001165063">
    <property type="component" value="Unassembled WGS sequence"/>
</dbReference>
<keyword evidence="1" id="KW-0812">Transmembrane</keyword>
<name>A0A9W6YSF1_AMBMO</name>
<dbReference type="EMBL" id="BSXU01000261">
    <property type="protein sequence ID" value="GMG20015.1"/>
    <property type="molecule type" value="Genomic_DNA"/>
</dbReference>
<feature type="transmembrane region" description="Helical" evidence="1">
    <location>
        <begin position="51"/>
        <end position="74"/>
    </location>
</feature>
<protein>
    <submittedName>
        <fullName evidence="2">Unnamed protein product</fullName>
    </submittedName>
</protein>
<evidence type="ECO:0000313" key="2">
    <source>
        <dbReference type="EMBL" id="GMG20015.1"/>
    </source>
</evidence>